<dbReference type="InterPro" id="IPR010499">
    <property type="entry name" value="AraC_E-bd"/>
</dbReference>
<dbReference type="EMBL" id="CXWD01000006">
    <property type="protein sequence ID" value="CTQ68783.1"/>
    <property type="molecule type" value="Genomic_DNA"/>
</dbReference>
<feature type="domain" description="AraC effector-binding" evidence="1">
    <location>
        <begin position="2"/>
        <end position="155"/>
    </location>
</feature>
<proteinExistence type="predicted"/>
<evidence type="ECO:0000313" key="3">
    <source>
        <dbReference type="Proteomes" id="UP000053235"/>
    </source>
</evidence>
<dbReference type="InterPro" id="IPR029442">
    <property type="entry name" value="GyrI-like"/>
</dbReference>
<dbReference type="Proteomes" id="UP000053235">
    <property type="component" value="Unassembled WGS sequence"/>
</dbReference>
<organism evidence="2 3">
    <name type="scientific">Roseibium alexandrii</name>
    <dbReference type="NCBI Taxonomy" id="388408"/>
    <lineage>
        <taxon>Bacteria</taxon>
        <taxon>Pseudomonadati</taxon>
        <taxon>Pseudomonadota</taxon>
        <taxon>Alphaproteobacteria</taxon>
        <taxon>Hyphomicrobiales</taxon>
        <taxon>Stappiaceae</taxon>
        <taxon>Roseibium</taxon>
    </lineage>
</organism>
<dbReference type="SMART" id="SM00871">
    <property type="entry name" value="AraC_E_bind"/>
    <property type="match status" value="1"/>
</dbReference>
<reference evidence="3" key="1">
    <citation type="submission" date="2015-07" db="EMBL/GenBank/DDBJ databases">
        <authorList>
            <person name="Rodrigo-Torres Lidia"/>
            <person name="Arahal R.David."/>
        </authorList>
    </citation>
    <scope>NUCLEOTIDE SEQUENCE [LARGE SCALE GENOMIC DNA]</scope>
    <source>
        <strain evidence="3">CECT 5112</strain>
    </source>
</reference>
<evidence type="ECO:0000259" key="1">
    <source>
        <dbReference type="SMART" id="SM00871"/>
    </source>
</evidence>
<accession>A0A0M7A4Z0</accession>
<gene>
    <name evidence="2" type="ORF">LAX5112_01885</name>
</gene>
<dbReference type="Pfam" id="PF06445">
    <property type="entry name" value="GyrI-like"/>
    <property type="match status" value="1"/>
</dbReference>
<protein>
    <submittedName>
        <fullName evidence="2">Transcriptional regulator, effector-binding domain/component</fullName>
    </submittedName>
</protein>
<dbReference type="PANTHER" id="PTHR40055:SF1">
    <property type="entry name" value="TRANSCRIPTIONAL REGULATOR YGIV-RELATED"/>
    <property type="match status" value="1"/>
</dbReference>
<keyword evidence="3" id="KW-1185">Reference proteome</keyword>
<dbReference type="PANTHER" id="PTHR40055">
    <property type="entry name" value="TRANSCRIPTIONAL REGULATOR YGIV-RELATED"/>
    <property type="match status" value="1"/>
</dbReference>
<dbReference type="Gene3D" id="3.20.80.10">
    <property type="entry name" value="Regulatory factor, effector binding domain"/>
    <property type="match status" value="1"/>
</dbReference>
<dbReference type="AlphaFoldDB" id="A0A0M7A4Z0"/>
<dbReference type="OrthoDB" id="7860733at2"/>
<dbReference type="SUPFAM" id="SSF55136">
    <property type="entry name" value="Probable bacterial effector-binding domain"/>
    <property type="match status" value="1"/>
</dbReference>
<dbReference type="STRING" id="388408.LAX5112_01885"/>
<dbReference type="InterPro" id="IPR050908">
    <property type="entry name" value="SmbC-like"/>
</dbReference>
<dbReference type="InterPro" id="IPR011256">
    <property type="entry name" value="Reg_factor_effector_dom_sf"/>
</dbReference>
<name>A0A0M7A4Z0_9HYPH</name>
<sequence>MPDFKTITVEETPYLFQEATCSMDPADIGTTMGKIFQSVWAFIQKNRIETSGKVLAVYYTYNPETMTFRAGFSVSPDAANKAEAPIQFDRTPAGTVVYFQHKGAYSTLRDSYGEMMSWMEKERLTMGAPAWEVYLNDPATTPEDALLTDVYVSLS</sequence>
<dbReference type="RefSeq" id="WP_055671583.1">
    <property type="nucleotide sequence ID" value="NZ_CXWD01000006.1"/>
</dbReference>
<evidence type="ECO:0000313" key="2">
    <source>
        <dbReference type="EMBL" id="CTQ68783.1"/>
    </source>
</evidence>